<keyword evidence="2" id="KW-0067">ATP-binding</keyword>
<dbReference type="EMBL" id="CAXAMN010022671">
    <property type="protein sequence ID" value="CAK9071763.1"/>
    <property type="molecule type" value="Genomic_DNA"/>
</dbReference>
<name>A0ABP0P820_9DINO</name>
<organism evidence="5 6">
    <name type="scientific">Durusdinium trenchii</name>
    <dbReference type="NCBI Taxonomy" id="1381693"/>
    <lineage>
        <taxon>Eukaryota</taxon>
        <taxon>Sar</taxon>
        <taxon>Alveolata</taxon>
        <taxon>Dinophyceae</taxon>
        <taxon>Suessiales</taxon>
        <taxon>Symbiodiniaceae</taxon>
        <taxon>Durusdinium</taxon>
    </lineage>
</organism>
<dbReference type="Proteomes" id="UP001642484">
    <property type="component" value="Unassembled WGS sequence"/>
</dbReference>
<dbReference type="SUPFAM" id="SSF56112">
    <property type="entry name" value="Protein kinase-like (PK-like)"/>
    <property type="match status" value="1"/>
</dbReference>
<evidence type="ECO:0000313" key="6">
    <source>
        <dbReference type="Proteomes" id="UP001642484"/>
    </source>
</evidence>
<evidence type="ECO:0000256" key="1">
    <source>
        <dbReference type="ARBA" id="ARBA00022741"/>
    </source>
</evidence>
<dbReference type="Gene3D" id="3.30.200.20">
    <property type="entry name" value="Phosphorylase Kinase, domain 1"/>
    <property type="match status" value="1"/>
</dbReference>
<sequence length="346" mass="39790">AFGCSSVLQQVCFSRRDAFGFTRYMSLDSLNLDTACYLVHGTNFVVSKRYSVLEQVGQGAYGIVCAAQDDHCQFFLYQILRGMKYVHSAQVIHRDLKPRNLLVNGNCDLKICDFGLARVSFSKEFQTCPMTEYVCTRWYRAPEVLCSWVDYTTAIDIWSIGCIFAEMLERKPLFPGHNTQHQLQSIINFVGKPSPEELNKIKNEKCRRFIESLPPAPGLNLEDAFPEVAPSALEFLSATLRFDPEQRVSVPEALTLSYVSQLYCPEDEPVRGPLDTSDFEFERRKINIRALREELWLEVLQYYPEKQAIYLQQQSQSSERYNVSSYRLLRPGEPQYSSDEEDGKDP</sequence>
<feature type="non-terminal residue" evidence="5">
    <location>
        <position position="1"/>
    </location>
</feature>
<dbReference type="InterPro" id="IPR000719">
    <property type="entry name" value="Prot_kinase_dom"/>
</dbReference>
<proteinExistence type="predicted"/>
<reference evidence="5 6" key="1">
    <citation type="submission" date="2024-02" db="EMBL/GenBank/DDBJ databases">
        <authorList>
            <person name="Chen Y."/>
            <person name="Shah S."/>
            <person name="Dougan E. K."/>
            <person name="Thang M."/>
            <person name="Chan C."/>
        </authorList>
    </citation>
    <scope>NUCLEOTIDE SEQUENCE [LARGE SCALE GENOMIC DNA]</scope>
</reference>
<dbReference type="Gene3D" id="1.10.510.10">
    <property type="entry name" value="Transferase(Phosphotransferase) domain 1"/>
    <property type="match status" value="1"/>
</dbReference>
<dbReference type="SMART" id="SM00220">
    <property type="entry name" value="S_TKc"/>
    <property type="match status" value="1"/>
</dbReference>
<evidence type="ECO:0000259" key="4">
    <source>
        <dbReference type="PROSITE" id="PS50011"/>
    </source>
</evidence>
<dbReference type="PANTHER" id="PTHR24055">
    <property type="entry name" value="MITOGEN-ACTIVATED PROTEIN KINASE"/>
    <property type="match status" value="1"/>
</dbReference>
<protein>
    <recommendedName>
        <fullName evidence="4">Protein kinase domain-containing protein</fullName>
    </recommendedName>
</protein>
<dbReference type="InterPro" id="IPR011009">
    <property type="entry name" value="Kinase-like_dom_sf"/>
</dbReference>
<accession>A0ABP0P820</accession>
<dbReference type="InterPro" id="IPR050117">
    <property type="entry name" value="MAPK"/>
</dbReference>
<dbReference type="InterPro" id="IPR008271">
    <property type="entry name" value="Ser/Thr_kinase_AS"/>
</dbReference>
<dbReference type="PROSITE" id="PS50011">
    <property type="entry name" value="PROTEIN_KINASE_DOM"/>
    <property type="match status" value="1"/>
</dbReference>
<dbReference type="PROSITE" id="PS00108">
    <property type="entry name" value="PROTEIN_KINASE_ST"/>
    <property type="match status" value="1"/>
</dbReference>
<evidence type="ECO:0000313" key="5">
    <source>
        <dbReference type="EMBL" id="CAK9071763.1"/>
    </source>
</evidence>
<gene>
    <name evidence="5" type="ORF">CCMP2556_LOCUS35274</name>
</gene>
<feature type="region of interest" description="Disordered" evidence="3">
    <location>
        <begin position="322"/>
        <end position="346"/>
    </location>
</feature>
<dbReference type="Pfam" id="PF00069">
    <property type="entry name" value="Pkinase"/>
    <property type="match status" value="1"/>
</dbReference>
<evidence type="ECO:0000256" key="3">
    <source>
        <dbReference type="SAM" id="MobiDB-lite"/>
    </source>
</evidence>
<comment type="caution">
    <text evidence="5">The sequence shown here is derived from an EMBL/GenBank/DDBJ whole genome shotgun (WGS) entry which is preliminary data.</text>
</comment>
<evidence type="ECO:0000256" key="2">
    <source>
        <dbReference type="ARBA" id="ARBA00022840"/>
    </source>
</evidence>
<keyword evidence="1" id="KW-0547">Nucleotide-binding</keyword>
<feature type="domain" description="Protein kinase" evidence="4">
    <location>
        <begin position="1"/>
        <end position="259"/>
    </location>
</feature>
<keyword evidence="6" id="KW-1185">Reference proteome</keyword>